<keyword evidence="1" id="KW-0732">Signal</keyword>
<feature type="chain" id="PRO_5039016733" evidence="1">
    <location>
        <begin position="24"/>
        <end position="462"/>
    </location>
</feature>
<reference evidence="2 3" key="1">
    <citation type="submission" date="2016-10" db="EMBL/GenBank/DDBJ databases">
        <authorList>
            <person name="de Groot N.N."/>
        </authorList>
    </citation>
    <scope>NUCLEOTIDE SEQUENCE [LARGE SCALE GENOMIC DNA]</scope>
    <source>
        <strain evidence="2 3">ATCC BAA-466</strain>
    </source>
</reference>
<evidence type="ECO:0000313" key="3">
    <source>
        <dbReference type="Proteomes" id="UP000199708"/>
    </source>
</evidence>
<dbReference type="AlphaFoldDB" id="A0A1G7QJQ5"/>
<dbReference type="OrthoDB" id="2194754at2"/>
<evidence type="ECO:0000256" key="1">
    <source>
        <dbReference type="SAM" id="SignalP"/>
    </source>
</evidence>
<dbReference type="EMBL" id="FNCK01000002">
    <property type="protein sequence ID" value="SDF98736.1"/>
    <property type="molecule type" value="Genomic_DNA"/>
</dbReference>
<protein>
    <submittedName>
        <fullName evidence="2">LPXTG-motif cell wall anchor domain-containing protein</fullName>
    </submittedName>
</protein>
<gene>
    <name evidence="2" type="ORF">SAMN05421791_102115</name>
</gene>
<name>A0A1G7QJQ5_9LACT</name>
<sequence length="462" mass="52473">MNKYMLRLLTLSSVFVLTSFPAAQPFLTNNIGIVSAQENIDFESLRHSLVEETPMLQSQMDQISDDQLQVSYKKVQTEVPTGGDIATLYHYLLNDYPQVFKDQIEGLKNKLIELGGLDAEVVEKIDPSQLLFIDHLVQKDRGEEDLTALIERLKEEGLLVNDDQLDLENIKQNLLESTPIDKDQISQIADEDLIELANEVNQNGGDPATVFNRLLVKYPELFKNQVQMIIEGLKNQGNVQTSALEQLDPEILLWENYHILQEKGQVDYDALADKLINKGHVLPIKNNETRAQMIRQELLQSTPIIEEQLQEFSDDILILLAEKVNKEGGDPSTVFNHLVQTYPDVFAHEVQRLEKIMIEQYGLDADKLKALADNVILWENYRIKNRNEGQESFSVLADQLVKEYHIPQESLKDIVVDKKETTVADINNQVKSALPQTGESQSVLPVLMASILGLFGIRFIKE</sequence>
<dbReference type="Proteomes" id="UP000199708">
    <property type="component" value="Unassembled WGS sequence"/>
</dbReference>
<accession>A0A1G7QJQ5</accession>
<dbReference type="STRING" id="120956.SAMN05421791_102115"/>
<proteinExistence type="predicted"/>
<dbReference type="NCBIfam" id="TIGR01167">
    <property type="entry name" value="LPXTG_anchor"/>
    <property type="match status" value="1"/>
</dbReference>
<organism evidence="2 3">
    <name type="scientific">Facklamia miroungae</name>
    <dbReference type="NCBI Taxonomy" id="120956"/>
    <lineage>
        <taxon>Bacteria</taxon>
        <taxon>Bacillati</taxon>
        <taxon>Bacillota</taxon>
        <taxon>Bacilli</taxon>
        <taxon>Lactobacillales</taxon>
        <taxon>Aerococcaceae</taxon>
        <taxon>Facklamia</taxon>
    </lineage>
</organism>
<keyword evidence="3" id="KW-1185">Reference proteome</keyword>
<evidence type="ECO:0000313" key="2">
    <source>
        <dbReference type="EMBL" id="SDF98736.1"/>
    </source>
</evidence>
<dbReference type="RefSeq" id="WP_090289206.1">
    <property type="nucleotide sequence ID" value="NZ_FNCK01000002.1"/>
</dbReference>
<feature type="signal peptide" evidence="1">
    <location>
        <begin position="1"/>
        <end position="23"/>
    </location>
</feature>